<evidence type="ECO:0000313" key="2">
    <source>
        <dbReference type="Proteomes" id="UP001152795"/>
    </source>
</evidence>
<reference evidence="1" key="1">
    <citation type="submission" date="2020-04" db="EMBL/GenBank/DDBJ databases">
        <authorList>
            <person name="Alioto T."/>
            <person name="Alioto T."/>
            <person name="Gomez Garrido J."/>
        </authorList>
    </citation>
    <scope>NUCLEOTIDE SEQUENCE</scope>
    <source>
        <strain evidence="1">A484AB</strain>
    </source>
</reference>
<protein>
    <submittedName>
        <fullName evidence="1">Uncharacterized protein</fullName>
    </submittedName>
</protein>
<dbReference type="AlphaFoldDB" id="A0A7D9HLM9"/>
<dbReference type="EMBL" id="CACRXK020000640">
    <property type="protein sequence ID" value="CAB3983656.1"/>
    <property type="molecule type" value="Genomic_DNA"/>
</dbReference>
<evidence type="ECO:0000313" key="1">
    <source>
        <dbReference type="EMBL" id="CAB3983656.1"/>
    </source>
</evidence>
<comment type="caution">
    <text evidence="1">The sequence shown here is derived from an EMBL/GenBank/DDBJ whole genome shotgun (WGS) entry which is preliminary data.</text>
</comment>
<gene>
    <name evidence="1" type="ORF">PACLA_8A011565</name>
</gene>
<accession>A0A7D9HLM9</accession>
<sequence length="98" mass="11516">MTEAFERKRAIRSANRGVITKYVKEATELFSKIDENGCIERLTTLDRLLDEKLKFVRKLDEEILETCSVESITQDIEEAEEITSKVYDIRKLRKSKLF</sequence>
<name>A0A7D9HLM9_PARCT</name>
<keyword evidence="2" id="KW-1185">Reference proteome</keyword>
<proteinExistence type="predicted"/>
<dbReference type="Proteomes" id="UP001152795">
    <property type="component" value="Unassembled WGS sequence"/>
</dbReference>
<dbReference type="OrthoDB" id="10611953at2759"/>
<organism evidence="1 2">
    <name type="scientific">Paramuricea clavata</name>
    <name type="common">Red gorgonian</name>
    <name type="synonym">Violescent sea-whip</name>
    <dbReference type="NCBI Taxonomy" id="317549"/>
    <lineage>
        <taxon>Eukaryota</taxon>
        <taxon>Metazoa</taxon>
        <taxon>Cnidaria</taxon>
        <taxon>Anthozoa</taxon>
        <taxon>Octocorallia</taxon>
        <taxon>Malacalcyonacea</taxon>
        <taxon>Plexauridae</taxon>
        <taxon>Paramuricea</taxon>
    </lineage>
</organism>